<keyword evidence="7 13" id="KW-1133">Transmembrane helix</keyword>
<dbReference type="RefSeq" id="XP_019627575.1">
    <property type="nucleotide sequence ID" value="XM_019772016.1"/>
</dbReference>
<evidence type="ECO:0000256" key="10">
    <source>
        <dbReference type="ARBA" id="ARBA00047280"/>
    </source>
</evidence>
<dbReference type="GO" id="GO:0004222">
    <property type="term" value="F:metalloendopeptidase activity"/>
    <property type="evidence" value="ECO:0007669"/>
    <property type="project" value="InterPro"/>
</dbReference>
<organism evidence="15 16">
    <name type="scientific">Branchiostoma belcheri</name>
    <name type="common">Amphioxus</name>
    <dbReference type="NCBI Taxonomy" id="7741"/>
    <lineage>
        <taxon>Eukaryota</taxon>
        <taxon>Metazoa</taxon>
        <taxon>Chordata</taxon>
        <taxon>Cephalochordata</taxon>
        <taxon>Leptocardii</taxon>
        <taxon>Amphioxiformes</taxon>
        <taxon>Branchiostomatidae</taxon>
        <taxon>Branchiostoma</taxon>
    </lineage>
</organism>
<dbReference type="GO" id="GO:0071586">
    <property type="term" value="P:CAAX-box protein processing"/>
    <property type="evidence" value="ECO:0007669"/>
    <property type="project" value="InterPro"/>
</dbReference>
<evidence type="ECO:0000256" key="8">
    <source>
        <dbReference type="ARBA" id="ARBA00023136"/>
    </source>
</evidence>
<name>A0A6P4YEE7_BRABE</name>
<feature type="transmembrane region" description="Helical" evidence="13">
    <location>
        <begin position="200"/>
        <end position="224"/>
    </location>
</feature>
<evidence type="ECO:0000313" key="17">
    <source>
        <dbReference type="RefSeq" id="XP_019627576.1"/>
    </source>
</evidence>
<keyword evidence="8 13" id="KW-0472">Membrane</keyword>
<feature type="transmembrane region" description="Helical" evidence="13">
    <location>
        <begin position="48"/>
        <end position="66"/>
    </location>
</feature>
<dbReference type="KEGG" id="bbel:109472323"/>
<evidence type="ECO:0000256" key="3">
    <source>
        <dbReference type="ARBA" id="ARBA00022670"/>
    </source>
</evidence>
<keyword evidence="3" id="KW-0645">Protease</keyword>
<feature type="domain" description="CAAX prenyl protease 2/Lysostaphin resistance protein A-like" evidence="14">
    <location>
        <begin position="136"/>
        <end position="240"/>
    </location>
</feature>
<gene>
    <name evidence="16 17 18" type="primary">LOC109472323</name>
</gene>
<keyword evidence="6" id="KW-0256">Endoplasmic reticulum</keyword>
<dbReference type="RefSeq" id="XP_019627576.1">
    <property type="nucleotide sequence ID" value="XM_019772017.1"/>
</dbReference>
<feature type="transmembrane region" description="Helical" evidence="13">
    <location>
        <begin position="133"/>
        <end position="149"/>
    </location>
</feature>
<protein>
    <recommendedName>
        <fullName evidence="12">CAAX prenyl protease 2</fullName>
        <ecNumber evidence="11">3.4.26.1</ecNumber>
    </recommendedName>
    <alternativeName>
        <fullName evidence="9">Farnesylated proteins-converting enzyme 2</fullName>
    </alternativeName>
</protein>
<dbReference type="GO" id="GO:0005789">
    <property type="term" value="C:endoplasmic reticulum membrane"/>
    <property type="evidence" value="ECO:0007669"/>
    <property type="project" value="UniProtKB-SubCell"/>
</dbReference>
<dbReference type="EC" id="3.4.26.1" evidence="11"/>
<evidence type="ECO:0000256" key="5">
    <source>
        <dbReference type="ARBA" id="ARBA00022801"/>
    </source>
</evidence>
<evidence type="ECO:0000256" key="7">
    <source>
        <dbReference type="ARBA" id="ARBA00022989"/>
    </source>
</evidence>
<reference evidence="16 17" key="1">
    <citation type="submission" date="2025-04" db="UniProtKB">
        <authorList>
            <consortium name="RefSeq"/>
        </authorList>
    </citation>
    <scope>IDENTIFICATION</scope>
    <source>
        <tissue evidence="16 17">Gonad</tissue>
    </source>
</reference>
<evidence type="ECO:0000256" key="4">
    <source>
        <dbReference type="ARBA" id="ARBA00022692"/>
    </source>
</evidence>
<dbReference type="InterPro" id="IPR003675">
    <property type="entry name" value="Rce1/LyrA-like_dom"/>
</dbReference>
<sequence length="293" mass="32827">MAAVEFSHVSCSGAVCSCFLLAVAYVGSLYAWRSDLPRDHPTTVKRRFVGVLLVTLLAPLYLWLISKDSADPQGPHLLQWLGLQTEGFLLASTLPLLLTMLLFLGPIAMCLTDGSCYSPITRGMMYIKYRYRDVLWLRNFIVVCAAPFTEEFVFRACMLPLLIPCLGPGLAVVVCPLFFGVAHIHHVFERLKTGDQSVKVIWMLTMFQFSYTTVFGAYTAFLFVRTGHLIGPYFCHAFCNEMGFPNFGDVFTGSKLRAVLLSVLYVAGLVLFLLFLWPATQASLYSNTTYTWT</sequence>
<keyword evidence="15" id="KW-1185">Reference proteome</keyword>
<comment type="subcellular location">
    <subcellularLocation>
        <location evidence="1">Endoplasmic reticulum membrane</location>
        <topology evidence="1">Multi-pass membrane protein</topology>
    </subcellularLocation>
</comment>
<dbReference type="PANTHER" id="PTHR13046">
    <property type="entry name" value="PROTEASE U48 CAAX PRENYL PROTEASE RCE1"/>
    <property type="match status" value="1"/>
</dbReference>
<evidence type="ECO:0000256" key="2">
    <source>
        <dbReference type="ARBA" id="ARBA00006897"/>
    </source>
</evidence>
<dbReference type="InterPro" id="IPR039731">
    <property type="entry name" value="Rce1"/>
</dbReference>
<feature type="transmembrane region" description="Helical" evidence="13">
    <location>
        <begin position="161"/>
        <end position="188"/>
    </location>
</feature>
<evidence type="ECO:0000256" key="6">
    <source>
        <dbReference type="ARBA" id="ARBA00022824"/>
    </source>
</evidence>
<feature type="transmembrane region" description="Helical" evidence="13">
    <location>
        <begin position="88"/>
        <end position="112"/>
    </location>
</feature>
<accession>A0A6P4YEE7</accession>
<evidence type="ECO:0000256" key="13">
    <source>
        <dbReference type="SAM" id="Phobius"/>
    </source>
</evidence>
<dbReference type="GeneID" id="109472323"/>
<dbReference type="Pfam" id="PF02517">
    <property type="entry name" value="Rce1-like"/>
    <property type="match status" value="1"/>
</dbReference>
<evidence type="ECO:0000256" key="1">
    <source>
        <dbReference type="ARBA" id="ARBA00004477"/>
    </source>
</evidence>
<evidence type="ECO:0000256" key="9">
    <source>
        <dbReference type="ARBA" id="ARBA00032607"/>
    </source>
</evidence>
<comment type="similarity">
    <text evidence="2">Belongs to the peptidase U48 family.</text>
</comment>
<dbReference type="RefSeq" id="XP_019627577.1">
    <property type="nucleotide sequence ID" value="XM_019772018.1"/>
</dbReference>
<proteinExistence type="inferred from homology"/>
<evidence type="ECO:0000313" key="16">
    <source>
        <dbReference type="RefSeq" id="XP_019627575.1"/>
    </source>
</evidence>
<feature type="transmembrane region" description="Helical" evidence="13">
    <location>
        <begin position="258"/>
        <end position="277"/>
    </location>
</feature>
<dbReference type="AlphaFoldDB" id="A0A6P4YEE7"/>
<keyword evidence="4 13" id="KW-0812">Transmembrane</keyword>
<comment type="catalytic activity">
    <reaction evidence="10">
        <text>Hydrolyzes the peptide bond -P2-(S-farnesyl or geranylgeranyl)C-P1'-P2'-P3'-COOH where P1' and P2' are amino acids with aliphatic sidechains and P3' is any C-terminal residue.</text>
        <dbReference type="EC" id="3.4.26.1"/>
    </reaction>
</comment>
<evidence type="ECO:0000313" key="18">
    <source>
        <dbReference type="RefSeq" id="XP_019627577.1"/>
    </source>
</evidence>
<feature type="transmembrane region" description="Helical" evidence="13">
    <location>
        <begin position="6"/>
        <end position="27"/>
    </location>
</feature>
<dbReference type="OrthoDB" id="271604at2759"/>
<evidence type="ECO:0000256" key="12">
    <source>
        <dbReference type="ARBA" id="ARBA00049763"/>
    </source>
</evidence>
<evidence type="ECO:0000259" key="14">
    <source>
        <dbReference type="Pfam" id="PF02517"/>
    </source>
</evidence>
<evidence type="ECO:0000256" key="11">
    <source>
        <dbReference type="ARBA" id="ARBA00049729"/>
    </source>
</evidence>
<dbReference type="Proteomes" id="UP000515135">
    <property type="component" value="Unplaced"/>
</dbReference>
<keyword evidence="5" id="KW-0378">Hydrolase</keyword>
<evidence type="ECO:0000313" key="15">
    <source>
        <dbReference type="Proteomes" id="UP000515135"/>
    </source>
</evidence>
<dbReference type="PANTHER" id="PTHR13046:SF0">
    <property type="entry name" value="CAAX PRENYL PROTEASE 2"/>
    <property type="match status" value="1"/>
</dbReference>